<evidence type="ECO:0000313" key="2">
    <source>
        <dbReference type="EMBL" id="KXN70699.1"/>
    </source>
</evidence>
<evidence type="ECO:0008006" key="4">
    <source>
        <dbReference type="Google" id="ProtNLM"/>
    </source>
</evidence>
<sequence>MLSFHLYPLITLDANPTTSMLICIVLLKPKPETYALFILNPFTMVIPCCISTYCYFMIGIKAFKKFNQMKKEAVSTNDGAMCS</sequence>
<feature type="transmembrane region" description="Helical" evidence="1">
    <location>
        <begin position="34"/>
        <end position="58"/>
    </location>
</feature>
<protein>
    <recommendedName>
        <fullName evidence="4">G-protein coupled receptors family 1 profile domain-containing protein</fullName>
    </recommendedName>
</protein>
<proteinExistence type="predicted"/>
<keyword evidence="1" id="KW-0812">Transmembrane</keyword>
<keyword evidence="3" id="KW-1185">Reference proteome</keyword>
<keyword evidence="1" id="KW-0472">Membrane</keyword>
<keyword evidence="1" id="KW-1133">Transmembrane helix</keyword>
<dbReference type="Proteomes" id="UP000070444">
    <property type="component" value="Unassembled WGS sequence"/>
</dbReference>
<evidence type="ECO:0000313" key="3">
    <source>
        <dbReference type="Proteomes" id="UP000070444"/>
    </source>
</evidence>
<gene>
    <name evidence="2" type="ORF">CONCODRAFT_6700</name>
</gene>
<name>A0A137P6V0_CONC2</name>
<dbReference type="OrthoDB" id="5950040at2759"/>
<accession>A0A137P6V0</accession>
<reference evidence="2 3" key="1">
    <citation type="journal article" date="2015" name="Genome Biol. Evol.">
        <title>Phylogenomic analyses indicate that early fungi evolved digesting cell walls of algal ancestors of land plants.</title>
        <authorList>
            <person name="Chang Y."/>
            <person name="Wang S."/>
            <person name="Sekimoto S."/>
            <person name="Aerts A.L."/>
            <person name="Choi C."/>
            <person name="Clum A."/>
            <person name="LaButti K.M."/>
            <person name="Lindquist E.A."/>
            <person name="Yee Ngan C."/>
            <person name="Ohm R.A."/>
            <person name="Salamov A.A."/>
            <person name="Grigoriev I.V."/>
            <person name="Spatafora J.W."/>
            <person name="Berbee M.L."/>
        </authorList>
    </citation>
    <scope>NUCLEOTIDE SEQUENCE [LARGE SCALE GENOMIC DNA]</scope>
    <source>
        <strain evidence="2 3">NRRL 28638</strain>
    </source>
</reference>
<dbReference type="EMBL" id="KQ964495">
    <property type="protein sequence ID" value="KXN70699.1"/>
    <property type="molecule type" value="Genomic_DNA"/>
</dbReference>
<evidence type="ECO:0000256" key="1">
    <source>
        <dbReference type="SAM" id="Phobius"/>
    </source>
</evidence>
<dbReference type="AlphaFoldDB" id="A0A137P6V0"/>
<organism evidence="2 3">
    <name type="scientific">Conidiobolus coronatus (strain ATCC 28846 / CBS 209.66 / NRRL 28638)</name>
    <name type="common">Delacroixia coronata</name>
    <dbReference type="NCBI Taxonomy" id="796925"/>
    <lineage>
        <taxon>Eukaryota</taxon>
        <taxon>Fungi</taxon>
        <taxon>Fungi incertae sedis</taxon>
        <taxon>Zoopagomycota</taxon>
        <taxon>Entomophthoromycotina</taxon>
        <taxon>Entomophthoromycetes</taxon>
        <taxon>Entomophthorales</taxon>
        <taxon>Ancylistaceae</taxon>
        <taxon>Conidiobolus</taxon>
    </lineage>
</organism>